<dbReference type="Proteomes" id="UP001152533">
    <property type="component" value="Unassembled WGS sequence"/>
</dbReference>
<dbReference type="Gene3D" id="3.40.50.150">
    <property type="entry name" value="Vaccinia Virus protein VP39"/>
    <property type="match status" value="1"/>
</dbReference>
<evidence type="ECO:0000313" key="2">
    <source>
        <dbReference type="EMBL" id="CAI0653272.1"/>
    </source>
</evidence>
<proteinExistence type="inferred from homology"/>
<dbReference type="PANTHER" id="PTHR43591">
    <property type="entry name" value="METHYLTRANSFERASE"/>
    <property type="match status" value="1"/>
</dbReference>
<organism evidence="2 3">
    <name type="scientific">Colletotrichum noveboracense</name>
    <dbReference type="NCBI Taxonomy" id="2664923"/>
    <lineage>
        <taxon>Eukaryota</taxon>
        <taxon>Fungi</taxon>
        <taxon>Dikarya</taxon>
        <taxon>Ascomycota</taxon>
        <taxon>Pezizomycotina</taxon>
        <taxon>Sordariomycetes</taxon>
        <taxon>Hypocreomycetidae</taxon>
        <taxon>Glomerellales</taxon>
        <taxon>Glomerellaceae</taxon>
        <taxon>Colletotrichum</taxon>
        <taxon>Colletotrichum gloeosporioides species complex</taxon>
    </lineage>
</organism>
<dbReference type="AlphaFoldDB" id="A0A9W4S6F8"/>
<evidence type="ECO:0000313" key="3">
    <source>
        <dbReference type="Proteomes" id="UP001152533"/>
    </source>
</evidence>
<evidence type="ECO:0008006" key="4">
    <source>
        <dbReference type="Google" id="ProtNLM"/>
    </source>
</evidence>
<dbReference type="EMBL" id="CAMGZC010001607">
    <property type="protein sequence ID" value="CAI0653272.1"/>
    <property type="molecule type" value="Genomic_DNA"/>
</dbReference>
<dbReference type="Pfam" id="PF13489">
    <property type="entry name" value="Methyltransf_23"/>
    <property type="match status" value="1"/>
</dbReference>
<dbReference type="InterPro" id="IPR029063">
    <property type="entry name" value="SAM-dependent_MTases_sf"/>
</dbReference>
<evidence type="ECO:0000256" key="1">
    <source>
        <dbReference type="ARBA" id="ARBA00038158"/>
    </source>
</evidence>
<reference evidence="2" key="1">
    <citation type="submission" date="2022-08" db="EMBL/GenBank/DDBJ databases">
        <authorList>
            <person name="Giroux E."/>
            <person name="Giroux E."/>
        </authorList>
    </citation>
    <scope>NUCLEOTIDE SEQUENCE</scope>
    <source>
        <strain evidence="2">H1091258</strain>
    </source>
</reference>
<comment type="similarity">
    <text evidence="1">Belongs to the methyltransferase superfamily. LaeA methyltransferase family.</text>
</comment>
<protein>
    <recommendedName>
        <fullName evidence="4">Methyltransferase domain-containing protein</fullName>
    </recommendedName>
</protein>
<gene>
    <name evidence="2" type="ORF">CGXH109_LOCUS125869</name>
</gene>
<comment type="caution">
    <text evidence="2">The sequence shown here is derived from an EMBL/GenBank/DDBJ whole genome shotgun (WGS) entry which is preliminary data.</text>
</comment>
<dbReference type="SUPFAM" id="SSF53335">
    <property type="entry name" value="S-adenosyl-L-methionine-dependent methyltransferases"/>
    <property type="match status" value="1"/>
</dbReference>
<keyword evidence="3" id="KW-1185">Reference proteome</keyword>
<name>A0A9W4S6F8_9PEZI</name>
<dbReference type="CDD" id="cd02440">
    <property type="entry name" value="AdoMet_MTases"/>
    <property type="match status" value="1"/>
</dbReference>
<sequence>MEDFSDAQTVRIRVFPSYLCRLIDPATTQPAEVDASSDYEESLERSTLKSLRSSIREHQSENGRTYHSYCAGKYNYPNDDKENERLELQHHIWLLCLDDNLALNPGHRGARRVLDIGTGTGIWAIDFGLFSVSDEFPSAEVIGVDLSPIQPEWIPTNCKFEIDDLEKDWQFSRPFDFIMCRGMAGSFSDVPAMIQKIHDNLNPGGWFELGDLSLPLGCHDGTLRDDSAIARWHDALYQASDYLGRPIISLSSYLDVIRKVGFVDVTCKAFSWPINGWPADLRLKEIGMNHCVNLEMGLEGLSLALLTRGMGWNEQNVRQLCDEARVDIRDRRIHAFWPIHCVYARKP</sequence>
<dbReference type="GO" id="GO:0008168">
    <property type="term" value="F:methyltransferase activity"/>
    <property type="evidence" value="ECO:0007669"/>
    <property type="project" value="TreeGrafter"/>
</dbReference>
<dbReference type="PANTHER" id="PTHR43591:SF31">
    <property type="entry name" value="LAEA-LIKE, PUTATIVE (AFU_ORTHOLOGUE AFUA_8G01930)-RELATED"/>
    <property type="match status" value="1"/>
</dbReference>
<accession>A0A9W4S6F8</accession>